<protein>
    <submittedName>
        <fullName evidence="10">Gag-Pol polyprotein</fullName>
    </submittedName>
</protein>
<keyword evidence="4" id="KW-0255">Endonuclease</keyword>
<dbReference type="PANTHER" id="PTHR37984:SF5">
    <property type="entry name" value="PROTEIN NYNRIN-LIKE"/>
    <property type="match status" value="1"/>
</dbReference>
<dbReference type="Pfam" id="PF23309">
    <property type="entry name" value="DUF7083"/>
    <property type="match status" value="1"/>
</dbReference>
<organism evidence="10">
    <name type="scientific">Schistosoma japonicum</name>
    <name type="common">Blood fluke</name>
    <dbReference type="NCBI Taxonomy" id="6182"/>
    <lineage>
        <taxon>Eukaryota</taxon>
        <taxon>Metazoa</taxon>
        <taxon>Spiralia</taxon>
        <taxon>Lophotrochozoa</taxon>
        <taxon>Platyhelminthes</taxon>
        <taxon>Trematoda</taxon>
        <taxon>Digenea</taxon>
        <taxon>Strigeidida</taxon>
        <taxon>Schistosomatoidea</taxon>
        <taxon>Schistosomatidae</taxon>
        <taxon>Schistosoma</taxon>
    </lineage>
</organism>
<dbReference type="GO" id="GO:0004519">
    <property type="term" value="F:endonuclease activity"/>
    <property type="evidence" value="ECO:0007669"/>
    <property type="project" value="UniProtKB-KW"/>
</dbReference>
<dbReference type="Gene3D" id="3.30.420.10">
    <property type="entry name" value="Ribonuclease H-like superfamily/Ribonuclease H"/>
    <property type="match status" value="1"/>
</dbReference>
<dbReference type="Pfam" id="PF00665">
    <property type="entry name" value="rve"/>
    <property type="match status" value="1"/>
</dbReference>
<dbReference type="GO" id="GO:0016779">
    <property type="term" value="F:nucleotidyltransferase activity"/>
    <property type="evidence" value="ECO:0007669"/>
    <property type="project" value="UniProtKB-KW"/>
</dbReference>
<dbReference type="Gene3D" id="1.10.340.70">
    <property type="match status" value="1"/>
</dbReference>
<dbReference type="PROSITE" id="PS50994">
    <property type="entry name" value="INTEGRASE"/>
    <property type="match status" value="1"/>
</dbReference>
<dbReference type="GO" id="GO:0004190">
    <property type="term" value="F:aspartic-type endopeptidase activity"/>
    <property type="evidence" value="ECO:0007669"/>
    <property type="project" value="InterPro"/>
</dbReference>
<dbReference type="Gene3D" id="3.10.10.10">
    <property type="entry name" value="HIV Type 1 Reverse Transcriptase, subunit A, domain 1"/>
    <property type="match status" value="1"/>
</dbReference>
<dbReference type="InterPro" id="IPR055510">
    <property type="entry name" value="DUF7083"/>
</dbReference>
<dbReference type="InterPro" id="IPR036397">
    <property type="entry name" value="RNaseH_sf"/>
</dbReference>
<sequence length="1301" mass="148897">MNITLEQLEAYMERQEKRFEQSQIRIMETLMQKMLLNQQNRSSSELQLSHNESVINSINEFHFDGAAGVTFDSWFKKYEDMFRIDLCRLDDASKVRVLLRKPGTVEHERYSNFILLKNPRDFSFDKTIQTLSQIFGEQSSLFNIRYQCLKITKEPGDDWVKHVGIVNRECERFKLSSMTEDQFKYLIFVCSLHSPEDADIRTRILSKLEHCPNMTLQEVTTDCQRLVNSKHDTSLIESGNRLLHVNTVERKDLQGSGAQNHRNDSSKPPSPCWLCGEWHFKRFCPFKNHRCTTCFRKGHKENRCKTRKHCRPKGYSKRFKPRTAKVTVALNKTGSHNRRKYVSLKINGYAARLQLDTASDITLISRRTWDKIGRPRVYPTQQTARSASGGMLNIAGEIHCQVTVKEATETGVIFLTERPSLDLLGLDWIEKLKLMDRIISIICNNVSTVKVDEINPNHELLKRRKMVFSDGLGECTKFQATLTLRQGVKPVFRPKRLVPYAALPVVEQELERLQKIGVIEPVNFSEWAAPIVVVKKTNGSVRLCADYSTGLNEALETHQYPLPLPEYLFAKLNGGKLFAKLDLSEAYLQIPVADKCKDLLTINTHKGLFRYNRPPFGVKMAPSIFQQVVDSMLQDLPGAAAYLDDIIIMGVDKMDLEKKLDQVLSRIDEYGFWLRAEKCNFCMQRVRYLGFIIDKDGRRPDPENIQAVKAVPRPTDVPTLRSFLGLLSHYGAFIPDLHRLRAPLNNLLAKNVKWDWSESCQSAFEKIKKLLVSDLLLTHYDPTLPIVVASDASNYGIGAVISHIMLDGSEKAISHAARSLTTAERNYSQIEKEALSIIFAVKKFHKMIFGRQFTLLTDHKPLLAIFGSKKGIPVYTANRLQRWGTTLLGYDFKIKYQPTTDFGQADALSRLIGSQANPAEDTLVAAVETETEVRRVLEDALDGLLVTFKAIKEATEDDRTLREIRGYLLTNWPNRRFQGEILQYFRRRDSLMIVDSCIMFGDRIVVPKTLRLKVLKQFHSGHPGINKMKPLARSYAYWPTMDQDIETRCRNCSLCLQAAESLKRCEPQEWKKPNSPWERLHADFAGPVRGKMFLVVVDALTKWPQVYAMTSCTASETINKLSELFSYFGVPETLVTDNCSQFASESFKHFCRFNGITHVRSPPCHPQSNGQAECFVDKFKRSSLKGGEEETSQEITKFLTTYRITPNPIVPAGKSPAEAMFGKRVRTIFDVMLPRKLMDSYSQNKTIRSLNVGDKVLVKSYHGPKRWEPGIIEKKKEMSCTECVERLERGSDTSIRYAEIK</sequence>
<dbReference type="Gene3D" id="3.30.70.270">
    <property type="match status" value="2"/>
</dbReference>
<dbReference type="SUPFAM" id="SSF56672">
    <property type="entry name" value="DNA/RNA polymerases"/>
    <property type="match status" value="1"/>
</dbReference>
<dbReference type="EMBL" id="FN356215">
    <property type="protein sequence ID" value="CAX83704.1"/>
    <property type="molecule type" value="Genomic_DNA"/>
</dbReference>
<accession>C7C201</accession>
<evidence type="ECO:0000256" key="5">
    <source>
        <dbReference type="ARBA" id="ARBA00022801"/>
    </source>
</evidence>
<proteinExistence type="predicted"/>
<dbReference type="Pfam" id="PF00078">
    <property type="entry name" value="RVT_1"/>
    <property type="match status" value="1"/>
</dbReference>
<keyword evidence="2" id="KW-0548">Nucleotidyltransferase</keyword>
<dbReference type="CDD" id="cd09274">
    <property type="entry name" value="RNase_HI_RT_Ty3"/>
    <property type="match status" value="1"/>
</dbReference>
<dbReference type="GO" id="GO:0006508">
    <property type="term" value="P:proteolysis"/>
    <property type="evidence" value="ECO:0007669"/>
    <property type="project" value="InterPro"/>
</dbReference>
<dbReference type="Pfam" id="PF17921">
    <property type="entry name" value="Integrase_H2C2"/>
    <property type="match status" value="1"/>
</dbReference>
<dbReference type="Gene3D" id="2.40.70.10">
    <property type="entry name" value="Acid Proteases"/>
    <property type="match status" value="1"/>
</dbReference>
<evidence type="ECO:0000259" key="8">
    <source>
        <dbReference type="PROSITE" id="PS50878"/>
    </source>
</evidence>
<keyword evidence="6" id="KW-0511">Multifunctional enzyme</keyword>
<dbReference type="SUPFAM" id="SSF53098">
    <property type="entry name" value="Ribonuclease H-like"/>
    <property type="match status" value="1"/>
</dbReference>
<dbReference type="PROSITE" id="PS50175">
    <property type="entry name" value="ASP_PROT_RETROV"/>
    <property type="match status" value="1"/>
</dbReference>
<dbReference type="InterPro" id="IPR043128">
    <property type="entry name" value="Rev_trsase/Diguanyl_cyclase"/>
</dbReference>
<evidence type="ECO:0000256" key="2">
    <source>
        <dbReference type="ARBA" id="ARBA00022695"/>
    </source>
</evidence>
<dbReference type="InterPro" id="IPR034128">
    <property type="entry name" value="K02A2.6-like"/>
</dbReference>
<keyword evidence="5" id="KW-0378">Hydrolase</keyword>
<feature type="domain" description="Peptidase A2" evidence="7">
    <location>
        <begin position="351"/>
        <end position="428"/>
    </location>
</feature>
<dbReference type="InterPro" id="IPR050951">
    <property type="entry name" value="Retrovirus_Pol_polyprotein"/>
</dbReference>
<keyword evidence="3" id="KW-0540">Nuclease</keyword>
<dbReference type="InterPro" id="IPR012337">
    <property type="entry name" value="RNaseH-like_sf"/>
</dbReference>
<dbReference type="InterPro" id="IPR043502">
    <property type="entry name" value="DNA/RNA_pol_sf"/>
</dbReference>
<evidence type="ECO:0000259" key="7">
    <source>
        <dbReference type="PROSITE" id="PS50175"/>
    </source>
</evidence>
<dbReference type="CDD" id="cd05484">
    <property type="entry name" value="retropepsin_like_LTR_2"/>
    <property type="match status" value="1"/>
</dbReference>
<feature type="domain" description="Reverse transcriptase" evidence="8">
    <location>
        <begin position="515"/>
        <end position="693"/>
    </location>
</feature>
<feature type="domain" description="Integrase catalytic" evidence="9">
    <location>
        <begin position="1072"/>
        <end position="1224"/>
    </location>
</feature>
<dbReference type="GO" id="GO:0003676">
    <property type="term" value="F:nucleic acid binding"/>
    <property type="evidence" value="ECO:0007669"/>
    <property type="project" value="InterPro"/>
</dbReference>
<dbReference type="GO" id="GO:0015074">
    <property type="term" value="P:DNA integration"/>
    <property type="evidence" value="ECO:0007669"/>
    <property type="project" value="InterPro"/>
</dbReference>
<reference evidence="10" key="1">
    <citation type="journal article" date="2009" name="Nature">
        <title>The Schistosoma japonicum genome reveals features of host-parasite interplay.</title>
        <authorList>
            <person name="Liu F."/>
            <person name="Zhou Y."/>
            <person name="Wang Z.Q."/>
            <person name="Lu G."/>
            <person name="Zheng H."/>
            <person name="Brindley P.J."/>
            <person name="McManus D.P."/>
            <person name="Blair D."/>
            <person name="Zhang Q.H."/>
            <person name="Zhong Y."/>
            <person name="Wang S."/>
            <person name="Han Z.G."/>
            <person name="Chen Z."/>
        </authorList>
    </citation>
    <scope>NUCLEOTIDE SEQUENCE</scope>
</reference>
<keyword evidence="1" id="KW-0808">Transferase</keyword>
<evidence type="ECO:0000313" key="10">
    <source>
        <dbReference type="EMBL" id="CAX83704.1"/>
    </source>
</evidence>
<evidence type="ECO:0000256" key="3">
    <source>
        <dbReference type="ARBA" id="ARBA00022722"/>
    </source>
</evidence>
<evidence type="ECO:0000256" key="6">
    <source>
        <dbReference type="ARBA" id="ARBA00023268"/>
    </source>
</evidence>
<dbReference type="SUPFAM" id="SSF50630">
    <property type="entry name" value="Acid proteases"/>
    <property type="match status" value="1"/>
</dbReference>
<evidence type="ECO:0000256" key="1">
    <source>
        <dbReference type="ARBA" id="ARBA00022679"/>
    </source>
</evidence>
<evidence type="ECO:0000259" key="9">
    <source>
        <dbReference type="PROSITE" id="PS50994"/>
    </source>
</evidence>
<dbReference type="CDD" id="cd01647">
    <property type="entry name" value="RT_LTR"/>
    <property type="match status" value="1"/>
</dbReference>
<dbReference type="FunFam" id="1.10.340.70:FF:000003">
    <property type="entry name" value="Protein CBG25708"/>
    <property type="match status" value="1"/>
</dbReference>
<dbReference type="InterPro" id="IPR001995">
    <property type="entry name" value="Peptidase_A2_cat"/>
</dbReference>
<dbReference type="InterPro" id="IPR001584">
    <property type="entry name" value="Integrase_cat-core"/>
</dbReference>
<dbReference type="FunFam" id="3.30.70.270:FF:000020">
    <property type="entry name" value="Transposon Tf2-6 polyprotein-like Protein"/>
    <property type="match status" value="1"/>
</dbReference>
<name>C7C201_SCHJA</name>
<dbReference type="PROSITE" id="PS50878">
    <property type="entry name" value="RT_POL"/>
    <property type="match status" value="1"/>
</dbReference>
<dbReference type="PANTHER" id="PTHR37984">
    <property type="entry name" value="PROTEIN CBG26694"/>
    <property type="match status" value="1"/>
</dbReference>
<dbReference type="InterPro" id="IPR021109">
    <property type="entry name" value="Peptidase_aspartic_dom_sf"/>
</dbReference>
<dbReference type="InterPro" id="IPR041577">
    <property type="entry name" value="RT_RNaseH_2"/>
</dbReference>
<evidence type="ECO:0000256" key="4">
    <source>
        <dbReference type="ARBA" id="ARBA00022759"/>
    </source>
</evidence>
<dbReference type="InterPro" id="IPR041588">
    <property type="entry name" value="Integrase_H2C2"/>
</dbReference>
<dbReference type="InterPro" id="IPR000477">
    <property type="entry name" value="RT_dom"/>
</dbReference>
<dbReference type="Pfam" id="PF17919">
    <property type="entry name" value="RT_RNaseH_2"/>
    <property type="match status" value="1"/>
</dbReference>